<gene>
    <name evidence="15" type="ORF">GE061_013888</name>
</gene>
<organism evidence="15 16">
    <name type="scientific">Apolygus lucorum</name>
    <name type="common">Small green plant bug</name>
    <name type="synonym">Lygocoris lucorum</name>
    <dbReference type="NCBI Taxonomy" id="248454"/>
    <lineage>
        <taxon>Eukaryota</taxon>
        <taxon>Metazoa</taxon>
        <taxon>Ecdysozoa</taxon>
        <taxon>Arthropoda</taxon>
        <taxon>Hexapoda</taxon>
        <taxon>Insecta</taxon>
        <taxon>Pterygota</taxon>
        <taxon>Neoptera</taxon>
        <taxon>Paraneoptera</taxon>
        <taxon>Hemiptera</taxon>
        <taxon>Heteroptera</taxon>
        <taxon>Panheteroptera</taxon>
        <taxon>Cimicomorpha</taxon>
        <taxon>Miridae</taxon>
        <taxon>Mirini</taxon>
        <taxon>Apolygus</taxon>
    </lineage>
</organism>
<keyword evidence="9" id="KW-0804">Transcription</keyword>
<feature type="region of interest" description="Disordered" evidence="14">
    <location>
        <begin position="480"/>
        <end position="502"/>
    </location>
</feature>
<protein>
    <recommendedName>
        <fullName evidence="12 13">Protein-S-isoprenylcysteine O-methyltransferase</fullName>
        <ecNumber evidence="13">2.1.1.100</ecNumber>
    </recommendedName>
</protein>
<dbReference type="GO" id="GO:0003712">
    <property type="term" value="F:transcription coregulator activity"/>
    <property type="evidence" value="ECO:0007669"/>
    <property type="project" value="InterPro"/>
</dbReference>
<dbReference type="Gene3D" id="1.20.120.1630">
    <property type="match status" value="1"/>
</dbReference>
<feature type="transmembrane region" description="Helical" evidence="13">
    <location>
        <begin position="7"/>
        <end position="30"/>
    </location>
</feature>
<feature type="transmembrane region" description="Helical" evidence="13">
    <location>
        <begin position="67"/>
        <end position="88"/>
    </location>
</feature>
<comment type="similarity">
    <text evidence="4">Belongs to the Mediator complex subunit 17 family.</text>
</comment>
<comment type="catalytic activity">
    <reaction evidence="1 13">
        <text>[protein]-C-terminal S-[(2E,6E)-farnesyl]-L-cysteine + S-adenosyl-L-methionine = [protein]-C-terminal S-[(2E,6E)-farnesyl]-L-cysteine methyl ester + S-adenosyl-L-homocysteine</text>
        <dbReference type="Rhea" id="RHEA:21672"/>
        <dbReference type="Rhea" id="RHEA-COMP:12125"/>
        <dbReference type="Rhea" id="RHEA-COMP:12126"/>
        <dbReference type="ChEBI" id="CHEBI:57856"/>
        <dbReference type="ChEBI" id="CHEBI:59789"/>
        <dbReference type="ChEBI" id="CHEBI:90510"/>
        <dbReference type="ChEBI" id="CHEBI:90511"/>
        <dbReference type="EC" id="2.1.1.100"/>
    </reaction>
</comment>
<dbReference type="GO" id="GO:0004671">
    <property type="term" value="F:protein C-terminal S-isoprenylcysteine carboxyl O-methyltransferase activity"/>
    <property type="evidence" value="ECO:0007669"/>
    <property type="project" value="UniProtKB-EC"/>
</dbReference>
<comment type="function">
    <text evidence="11">Catalyzes the post-translational methylation of isoprenylated C-terminal cysteine residues.</text>
</comment>
<keyword evidence="5 13" id="KW-0812">Transmembrane</keyword>
<dbReference type="Proteomes" id="UP000466442">
    <property type="component" value="Linkage Group LG5"/>
</dbReference>
<proteinExistence type="inferred from homology"/>
<sequence length="900" mass="101128">MIFAGKLAVWCFLLGSSSTVFYAVLIMLYGQHIPAVPSYYNYLLLLGHYLTMNLLIRVLLRGFNYQVAVRACMLGALFACGMFAAAFVPPNYTIFGYYVCVLSFFHFSEFVAISACNPETLDINSFVLDHSKDYKIAAVTSWLEFFIESYFWPDMKTVRIIPAIGLIWCIGGELLRKTAMLTASRSFTHTVVSRKLDHHVLVTSGIYSVFRHPSYVGWFYWAIGTQLVLANPLCIIAYGLASWKFFNDRITIEELTLLDFFQKDYIDYQKKNSCLTPSYVAVNTEYGVFNELKLYQTPLTMSESLAKLAQKIDFSKTGYEELKKETEAANEAGAEEDSTPKDTYQSSIWPWDSVRNKLRSAYTEVCVLADVLAIAKEKRYLVLDPVSQDQTETRSMTQVYARKKALAGAGSVLLTGAERLRASQTEAARNRSVPDFHIELLRLRQNWRLKKVSNTIIGDLSYRTAGSKFPQTGMFEVTKAEDEGERPGSPPPSPGANPKPASALRVTVPSELQGVAYIEVLCQKDQEDLCSASINLQHSNATTYGADVHWQQRLESAQNVLFCKELFNQLAKEAVQLHSPIPHMVVGNQIMASTFPGIQLIIKLRHSTGEGEKKAGQKSDHDHVLEHSLHQLLREVHHKNTHHPFPHPSSAPLGPSKRRAVAGPHAADRHTLLEMTNSETLLEQIIKQAQHYLIRMRTEYVLDTIIKEVKDPLIVTHWNALNSPTLSCVKINIITHGYDTTCRTSLVIQVGEKSLKCVCRDGKVMHMSYEPQELRDLIYCQIFQHQIQAVQSLAKCMGWHHLANSSHLGIGAVEPLGNACSCILASPMGDRLIAVRCEPHGGVQVSIAHSPKKDFFSGQLVKERKWENLGGGFKEVRWDKMEGKNFLNKMELLMASLTSS</sequence>
<dbReference type="PROSITE" id="PS51564">
    <property type="entry name" value="SAM_ICMT"/>
    <property type="match status" value="1"/>
</dbReference>
<feature type="region of interest" description="Disordered" evidence="14">
    <location>
        <begin position="640"/>
        <end position="660"/>
    </location>
</feature>
<dbReference type="GO" id="GO:0032259">
    <property type="term" value="P:methylation"/>
    <property type="evidence" value="ECO:0007669"/>
    <property type="project" value="UniProtKB-KW"/>
</dbReference>
<dbReference type="EMBL" id="WIXP02000005">
    <property type="protein sequence ID" value="KAF6210777.1"/>
    <property type="molecule type" value="Genomic_DNA"/>
</dbReference>
<dbReference type="GO" id="GO:0006357">
    <property type="term" value="P:regulation of transcription by RNA polymerase II"/>
    <property type="evidence" value="ECO:0007669"/>
    <property type="project" value="InterPro"/>
</dbReference>
<keyword evidence="13" id="KW-0949">S-adenosyl-L-methionine</keyword>
<keyword evidence="13" id="KW-0256">Endoplasmic reticulum</keyword>
<evidence type="ECO:0000256" key="14">
    <source>
        <dbReference type="SAM" id="MobiDB-lite"/>
    </source>
</evidence>
<feature type="transmembrane region" description="Helical" evidence="13">
    <location>
        <begin position="94"/>
        <end position="113"/>
    </location>
</feature>
<evidence type="ECO:0000256" key="12">
    <source>
        <dbReference type="ARBA" id="ARBA00023656"/>
    </source>
</evidence>
<feature type="compositionally biased region" description="Pro residues" evidence="14">
    <location>
        <begin position="488"/>
        <end position="497"/>
    </location>
</feature>
<evidence type="ECO:0000313" key="15">
    <source>
        <dbReference type="EMBL" id="KAF6210777.1"/>
    </source>
</evidence>
<feature type="transmembrane region" description="Helical" evidence="13">
    <location>
        <begin position="218"/>
        <end position="241"/>
    </location>
</feature>
<evidence type="ECO:0000256" key="4">
    <source>
        <dbReference type="ARBA" id="ARBA00005635"/>
    </source>
</evidence>
<keyword evidence="7" id="KW-0805">Transcription regulation</keyword>
<name>A0A8S9XP98_APOLU</name>
<dbReference type="PANTHER" id="PTHR13114:SF7">
    <property type="entry name" value="MEDIATOR OF RNA POLYMERASE II TRANSCRIPTION SUBUNIT 17"/>
    <property type="match status" value="1"/>
</dbReference>
<comment type="subcellular location">
    <subcellularLocation>
        <location evidence="13">Endoplasmic reticulum membrane</location>
        <topology evidence="13">Multi-pass membrane protein</topology>
    </subcellularLocation>
    <subcellularLocation>
        <location evidence="3">Membrane</location>
        <topology evidence="3">Multi-pass membrane protein</topology>
    </subcellularLocation>
    <subcellularLocation>
        <location evidence="2">Nucleus</location>
    </subcellularLocation>
</comment>
<keyword evidence="6 13" id="KW-1133">Transmembrane helix</keyword>
<evidence type="ECO:0000256" key="11">
    <source>
        <dbReference type="ARBA" id="ARBA00023572"/>
    </source>
</evidence>
<dbReference type="Pfam" id="PF04140">
    <property type="entry name" value="ICMT"/>
    <property type="match status" value="1"/>
</dbReference>
<evidence type="ECO:0000256" key="9">
    <source>
        <dbReference type="ARBA" id="ARBA00023163"/>
    </source>
</evidence>
<keyword evidence="10" id="KW-0539">Nucleus</keyword>
<accession>A0A8S9XP98</accession>
<evidence type="ECO:0000256" key="7">
    <source>
        <dbReference type="ARBA" id="ARBA00023015"/>
    </source>
</evidence>
<feature type="transmembrane region" description="Helical" evidence="13">
    <location>
        <begin position="42"/>
        <end position="60"/>
    </location>
</feature>
<evidence type="ECO:0000256" key="5">
    <source>
        <dbReference type="ARBA" id="ARBA00022692"/>
    </source>
</evidence>
<feature type="region of interest" description="Disordered" evidence="14">
    <location>
        <begin position="325"/>
        <end position="344"/>
    </location>
</feature>
<dbReference type="GO" id="GO:0070847">
    <property type="term" value="C:core mediator complex"/>
    <property type="evidence" value="ECO:0007669"/>
    <property type="project" value="TreeGrafter"/>
</dbReference>
<dbReference type="PANTHER" id="PTHR13114">
    <property type="entry name" value="MEDIATOR OF RNA POLYMERASE II TRANSCRIPTION SUBUNIT 17"/>
    <property type="match status" value="1"/>
</dbReference>
<dbReference type="OrthoDB" id="10058398at2759"/>
<comment type="similarity">
    <text evidence="13">Belongs to the class VI-like SAM-binding methyltransferase superfamily. Isoprenylcysteine carboxyl methyltransferase family.</text>
</comment>
<evidence type="ECO:0000313" key="16">
    <source>
        <dbReference type="Proteomes" id="UP000466442"/>
    </source>
</evidence>
<dbReference type="InterPro" id="IPR019313">
    <property type="entry name" value="Mediator_Med17"/>
</dbReference>
<evidence type="ECO:0000256" key="2">
    <source>
        <dbReference type="ARBA" id="ARBA00004123"/>
    </source>
</evidence>
<evidence type="ECO:0000256" key="3">
    <source>
        <dbReference type="ARBA" id="ARBA00004141"/>
    </source>
</evidence>
<evidence type="ECO:0000256" key="1">
    <source>
        <dbReference type="ARBA" id="ARBA00001450"/>
    </source>
</evidence>
<keyword evidence="8 13" id="KW-0472">Membrane</keyword>
<dbReference type="EC" id="2.1.1.100" evidence="13"/>
<reference evidence="15" key="1">
    <citation type="journal article" date="2021" name="Mol. Ecol. Resour.">
        <title>Apolygus lucorum genome provides insights into omnivorousness and mesophyll feeding.</title>
        <authorList>
            <person name="Liu Y."/>
            <person name="Liu H."/>
            <person name="Wang H."/>
            <person name="Huang T."/>
            <person name="Liu B."/>
            <person name="Yang B."/>
            <person name="Yin L."/>
            <person name="Li B."/>
            <person name="Zhang Y."/>
            <person name="Zhang S."/>
            <person name="Jiang F."/>
            <person name="Zhang X."/>
            <person name="Ren Y."/>
            <person name="Wang B."/>
            <person name="Wang S."/>
            <person name="Lu Y."/>
            <person name="Wu K."/>
            <person name="Fan W."/>
            <person name="Wang G."/>
        </authorList>
    </citation>
    <scope>NUCLEOTIDE SEQUENCE</scope>
    <source>
        <strain evidence="15">12Hb</strain>
    </source>
</reference>
<keyword evidence="13" id="KW-0808">Transferase</keyword>
<dbReference type="GO" id="GO:0016592">
    <property type="term" value="C:mediator complex"/>
    <property type="evidence" value="ECO:0007669"/>
    <property type="project" value="InterPro"/>
</dbReference>
<dbReference type="GO" id="GO:0005789">
    <property type="term" value="C:endoplasmic reticulum membrane"/>
    <property type="evidence" value="ECO:0007669"/>
    <property type="project" value="UniProtKB-SubCell"/>
</dbReference>
<evidence type="ECO:0000256" key="6">
    <source>
        <dbReference type="ARBA" id="ARBA00022989"/>
    </source>
</evidence>
<dbReference type="AlphaFoldDB" id="A0A8S9XP98"/>
<evidence type="ECO:0000256" key="8">
    <source>
        <dbReference type="ARBA" id="ARBA00023136"/>
    </source>
</evidence>
<dbReference type="InterPro" id="IPR007269">
    <property type="entry name" value="ICMT_MeTrfase"/>
</dbReference>
<comment type="caution">
    <text evidence="15">The sequence shown here is derived from an EMBL/GenBank/DDBJ whole genome shotgun (WGS) entry which is preliminary data.</text>
</comment>
<keyword evidence="16" id="KW-1185">Reference proteome</keyword>
<keyword evidence="13" id="KW-0489">Methyltransferase</keyword>
<dbReference type="InterPro" id="IPR025770">
    <property type="entry name" value="PPMT_MeTrfase"/>
</dbReference>
<evidence type="ECO:0000256" key="13">
    <source>
        <dbReference type="RuleBase" id="RU362022"/>
    </source>
</evidence>
<evidence type="ECO:0000256" key="10">
    <source>
        <dbReference type="ARBA" id="ARBA00023242"/>
    </source>
</evidence>